<evidence type="ECO:0000313" key="3">
    <source>
        <dbReference type="Proteomes" id="UP000196138"/>
    </source>
</evidence>
<name>A0A1Y0EKT1_9BURK</name>
<feature type="transmembrane region" description="Helical" evidence="1">
    <location>
        <begin position="33"/>
        <end position="52"/>
    </location>
</feature>
<evidence type="ECO:0008006" key="4">
    <source>
        <dbReference type="Google" id="ProtNLM"/>
    </source>
</evidence>
<dbReference type="InterPro" id="IPR025356">
    <property type="entry name" value="DUF4260"/>
</dbReference>
<protein>
    <recommendedName>
        <fullName evidence="4">DUF4260 domain-containing protein</fullName>
    </recommendedName>
</protein>
<organism evidence="2 3">
    <name type="scientific">Comamonas serinivorans</name>
    <dbReference type="NCBI Taxonomy" id="1082851"/>
    <lineage>
        <taxon>Bacteria</taxon>
        <taxon>Pseudomonadati</taxon>
        <taxon>Pseudomonadota</taxon>
        <taxon>Betaproteobacteria</taxon>
        <taxon>Burkholderiales</taxon>
        <taxon>Comamonadaceae</taxon>
        <taxon>Comamonas</taxon>
    </lineage>
</organism>
<accession>A0A1Y0EKT1</accession>
<evidence type="ECO:0000313" key="2">
    <source>
        <dbReference type="EMBL" id="ARU04243.1"/>
    </source>
</evidence>
<evidence type="ECO:0000256" key="1">
    <source>
        <dbReference type="SAM" id="Phobius"/>
    </source>
</evidence>
<sequence length="129" mass="13699">MQVTGAVRWVLRFEGLGLLGLCLLGYARLGQGWGQFALWFLVPDLALIAYLAGPRLGAWAYNLTHALVGPVVVLGIGLALAAPGALAVGLIWAAHIGFDRMLGYGLKYGQGFRFTHLGVIGRDKPSQPG</sequence>
<reference evidence="2 3" key="1">
    <citation type="submission" date="2017-05" db="EMBL/GenBank/DDBJ databases">
        <authorList>
            <person name="Song R."/>
            <person name="Chenine A.L."/>
            <person name="Ruprecht R.M."/>
        </authorList>
    </citation>
    <scope>NUCLEOTIDE SEQUENCE [LARGE SCALE GENOMIC DNA]</scope>
    <source>
        <strain evidence="2 3">DSM 26136</strain>
    </source>
</reference>
<dbReference type="Pfam" id="PF14079">
    <property type="entry name" value="DUF4260"/>
    <property type="match status" value="1"/>
</dbReference>
<keyword evidence="1" id="KW-1133">Transmembrane helix</keyword>
<keyword evidence="1" id="KW-0812">Transmembrane</keyword>
<dbReference type="EMBL" id="CP021455">
    <property type="protein sequence ID" value="ARU04243.1"/>
    <property type="molecule type" value="Genomic_DNA"/>
</dbReference>
<feature type="transmembrane region" description="Helical" evidence="1">
    <location>
        <begin position="72"/>
        <end position="94"/>
    </location>
</feature>
<dbReference type="AlphaFoldDB" id="A0A1Y0EKT1"/>
<gene>
    <name evidence="2" type="ORF">CCO03_05710</name>
</gene>
<dbReference type="OrthoDB" id="9813911at2"/>
<dbReference type="Proteomes" id="UP000196138">
    <property type="component" value="Chromosome"/>
</dbReference>
<dbReference type="KEGG" id="cser:CCO03_05710"/>
<proteinExistence type="predicted"/>
<dbReference type="RefSeq" id="WP_087278418.1">
    <property type="nucleotide sequence ID" value="NZ_CP021455.1"/>
</dbReference>
<feature type="transmembrane region" description="Helical" evidence="1">
    <location>
        <begin position="6"/>
        <end position="26"/>
    </location>
</feature>
<keyword evidence="3" id="KW-1185">Reference proteome</keyword>
<keyword evidence="1" id="KW-0472">Membrane</keyword>